<dbReference type="InterPro" id="IPR037066">
    <property type="entry name" value="Plug_dom_sf"/>
</dbReference>
<reference evidence="18 19" key="1">
    <citation type="journal article" date="2015" name="BMC Genomics">
        <title>Comparative genomics and metabolic profiling of the genus Lysobacter.</title>
        <authorList>
            <person name="de Bruijn I."/>
            <person name="Cheng X."/>
            <person name="de Jager V."/>
            <person name="Exposito R.G."/>
            <person name="Watrous J."/>
            <person name="Patel N."/>
            <person name="Postma J."/>
            <person name="Dorrestein P.C."/>
            <person name="Kobayashi D."/>
            <person name="Raaijmakers J.M."/>
        </authorList>
    </citation>
    <scope>NUCLEOTIDE SEQUENCE [LARGE SCALE GENOMIC DNA]</scope>
    <source>
        <strain evidence="18 19">76</strain>
    </source>
</reference>
<protein>
    <submittedName>
        <fullName evidence="18">TonB-dependent siderophore receptor family protein</fullName>
    </submittedName>
</protein>
<keyword evidence="13 14" id="KW-0998">Cell outer membrane</keyword>
<dbReference type="STRING" id="84531.LA76x_3573"/>
<evidence type="ECO:0000256" key="7">
    <source>
        <dbReference type="ARBA" id="ARBA00022729"/>
    </source>
</evidence>
<evidence type="ECO:0000256" key="4">
    <source>
        <dbReference type="ARBA" id="ARBA00022452"/>
    </source>
</evidence>
<evidence type="ECO:0000256" key="8">
    <source>
        <dbReference type="ARBA" id="ARBA00023004"/>
    </source>
</evidence>
<dbReference type="InterPro" id="IPR010105">
    <property type="entry name" value="TonB_sidphr_rcpt"/>
</dbReference>
<dbReference type="InterPro" id="IPR039426">
    <property type="entry name" value="TonB-dep_rcpt-like"/>
</dbReference>
<comment type="similarity">
    <text evidence="2 14 15">Belongs to the TonB-dependent receptor family.</text>
</comment>
<dbReference type="InterPro" id="IPR036942">
    <property type="entry name" value="Beta-barrel_TonB_sf"/>
</dbReference>
<dbReference type="Pfam" id="PF00593">
    <property type="entry name" value="TonB_dep_Rec_b-barrel"/>
    <property type="match status" value="1"/>
</dbReference>
<dbReference type="Gene3D" id="2.40.170.20">
    <property type="entry name" value="TonB-dependent receptor, beta-barrel domain"/>
    <property type="match status" value="1"/>
</dbReference>
<accession>A0A0S2FDR9</accession>
<keyword evidence="6 14" id="KW-0812">Transmembrane</keyword>
<dbReference type="PANTHER" id="PTHR32552:SF68">
    <property type="entry name" value="FERRICHROME OUTER MEMBRANE TRANSPORTER_PHAGE RECEPTOR"/>
    <property type="match status" value="1"/>
</dbReference>
<evidence type="ECO:0000313" key="19">
    <source>
        <dbReference type="Proteomes" id="UP000060787"/>
    </source>
</evidence>
<dbReference type="GO" id="GO:0015891">
    <property type="term" value="P:siderophore transport"/>
    <property type="evidence" value="ECO:0007669"/>
    <property type="project" value="InterPro"/>
</dbReference>
<evidence type="ECO:0000256" key="2">
    <source>
        <dbReference type="ARBA" id="ARBA00009810"/>
    </source>
</evidence>
<evidence type="ECO:0000256" key="6">
    <source>
        <dbReference type="ARBA" id="ARBA00022692"/>
    </source>
</evidence>
<gene>
    <name evidence="18" type="ORF">LA76x_3573</name>
</gene>
<dbReference type="PROSITE" id="PS52016">
    <property type="entry name" value="TONB_DEPENDENT_REC_3"/>
    <property type="match status" value="1"/>
</dbReference>
<dbReference type="CDD" id="cd01347">
    <property type="entry name" value="ligand_gated_channel"/>
    <property type="match status" value="1"/>
</dbReference>
<evidence type="ECO:0000256" key="14">
    <source>
        <dbReference type="PROSITE-ProRule" id="PRU01360"/>
    </source>
</evidence>
<organism evidence="18 19">
    <name type="scientific">Lysobacter antibioticus</name>
    <dbReference type="NCBI Taxonomy" id="84531"/>
    <lineage>
        <taxon>Bacteria</taxon>
        <taxon>Pseudomonadati</taxon>
        <taxon>Pseudomonadota</taxon>
        <taxon>Gammaproteobacteria</taxon>
        <taxon>Lysobacterales</taxon>
        <taxon>Lysobacteraceae</taxon>
        <taxon>Lysobacter</taxon>
    </lineage>
</organism>
<evidence type="ECO:0000259" key="16">
    <source>
        <dbReference type="Pfam" id="PF00593"/>
    </source>
</evidence>
<dbReference type="GO" id="GO:0009279">
    <property type="term" value="C:cell outer membrane"/>
    <property type="evidence" value="ECO:0007669"/>
    <property type="project" value="UniProtKB-SubCell"/>
</dbReference>
<keyword evidence="5" id="KW-0410">Iron transport</keyword>
<dbReference type="SUPFAM" id="SSF56935">
    <property type="entry name" value="Porins"/>
    <property type="match status" value="1"/>
</dbReference>
<dbReference type="InterPro" id="IPR012910">
    <property type="entry name" value="Plug_dom"/>
</dbReference>
<sequence length="686" mass="75245">MLAALTALAAGTAFADAAEREAKRLDSVVVVADRATTATKTDTRLIETPQAISVITAEQAADRGVQNLQETLRYSAGAYSEAYGLDTRSDGSLVRGFSPVSFLDGMTRQIGSSLVPRPEVYTMERAELLRGPSSMLYGAGGSGGVFNLVSKRPQFQRAGEVGLSYGTNQRRQLQFDLTGPLNEAGTVAGRIVGVARDAQQQTDRMPDDRLVLAPSLTWRISDATQLTFLGLLQKDESGSSQQFLPVVSTLRAAPGRRLPNHRLLGEPDADRLDSRQASATVLFEHAFSDALRFNSSLRYAKSRTDFTEIYPDVYSNPGNPFLDAEGRVLPRSAYINNPRIDTLTADNNVQIDFATGALRHTVLAGVDYLRFRQTAMTGFGATTPIDAYAPVYGHFVLPGLAPQPRQDQTQVGVYVQDQIRWGERVTAVLGARRDRARTQVGDQPRIEDYATSYRAGLIVDAGRGFSPYLSYSESFLPIGSLDFFSQPFKPQQGRQYEMGVKWQPRDQTLVTLAVYDIREKNRQTNDPENVLNSVQTGEVSSRGVELEATHTLANDFYVTASYSYNEAEVTRSNFAPEVDRQLADVPKELASVWGVKQFDWGDSGRIRLGAGVRHVGSTLSIGGNGSLRTPGYTLADALVSFDLPQWSFTLNLTNLADKQYYAPCRAFGDCFTGNGRNVTGTVTYRF</sequence>
<evidence type="ECO:0000259" key="17">
    <source>
        <dbReference type="Pfam" id="PF07715"/>
    </source>
</evidence>
<evidence type="ECO:0000256" key="1">
    <source>
        <dbReference type="ARBA" id="ARBA00004571"/>
    </source>
</evidence>
<proteinExistence type="inferred from homology"/>
<feature type="domain" description="TonB-dependent receptor plug" evidence="17">
    <location>
        <begin position="45"/>
        <end position="145"/>
    </location>
</feature>
<evidence type="ECO:0000256" key="10">
    <source>
        <dbReference type="ARBA" id="ARBA00023077"/>
    </source>
</evidence>
<evidence type="ECO:0000256" key="5">
    <source>
        <dbReference type="ARBA" id="ARBA00022496"/>
    </source>
</evidence>
<dbReference type="GO" id="GO:0038023">
    <property type="term" value="F:signaling receptor activity"/>
    <property type="evidence" value="ECO:0007669"/>
    <property type="project" value="InterPro"/>
</dbReference>
<keyword evidence="10 15" id="KW-0798">TonB box</keyword>
<dbReference type="NCBIfam" id="TIGR01783">
    <property type="entry name" value="TonB-siderophor"/>
    <property type="match status" value="1"/>
</dbReference>
<dbReference type="InterPro" id="IPR000531">
    <property type="entry name" value="Beta-barrel_TonB"/>
</dbReference>
<evidence type="ECO:0000313" key="18">
    <source>
        <dbReference type="EMBL" id="ALN81695.1"/>
    </source>
</evidence>
<evidence type="ECO:0000256" key="12">
    <source>
        <dbReference type="ARBA" id="ARBA00023170"/>
    </source>
</evidence>
<keyword evidence="3 14" id="KW-0813">Transport</keyword>
<keyword evidence="7" id="KW-0732">Signal</keyword>
<dbReference type="GO" id="GO:0015344">
    <property type="term" value="F:siderophore uptake transmembrane transporter activity"/>
    <property type="evidence" value="ECO:0007669"/>
    <property type="project" value="TreeGrafter"/>
</dbReference>
<dbReference type="PANTHER" id="PTHR32552">
    <property type="entry name" value="FERRICHROME IRON RECEPTOR-RELATED"/>
    <property type="match status" value="1"/>
</dbReference>
<dbReference type="KEGG" id="lab:LA76x_3573"/>
<keyword evidence="12 18" id="KW-0675">Receptor</keyword>
<keyword evidence="4 14" id="KW-1134">Transmembrane beta strand</keyword>
<keyword evidence="9" id="KW-0406">Ion transport</keyword>
<name>A0A0S2FDR9_LYSAN</name>
<feature type="domain" description="TonB-dependent receptor-like beta-barrel" evidence="16">
    <location>
        <begin position="218"/>
        <end position="655"/>
    </location>
</feature>
<keyword evidence="19" id="KW-1185">Reference proteome</keyword>
<dbReference type="EMBL" id="CP011129">
    <property type="protein sequence ID" value="ALN81695.1"/>
    <property type="molecule type" value="Genomic_DNA"/>
</dbReference>
<evidence type="ECO:0000256" key="15">
    <source>
        <dbReference type="RuleBase" id="RU003357"/>
    </source>
</evidence>
<dbReference type="eggNOG" id="COG4773">
    <property type="taxonomic scope" value="Bacteria"/>
</dbReference>
<dbReference type="Proteomes" id="UP000060787">
    <property type="component" value="Chromosome"/>
</dbReference>
<dbReference type="AlphaFoldDB" id="A0A0S2FDR9"/>
<evidence type="ECO:0000256" key="3">
    <source>
        <dbReference type="ARBA" id="ARBA00022448"/>
    </source>
</evidence>
<comment type="subcellular location">
    <subcellularLocation>
        <location evidence="1 14">Cell outer membrane</location>
        <topology evidence="1 14">Multi-pass membrane protein</topology>
    </subcellularLocation>
</comment>
<evidence type="ECO:0000256" key="11">
    <source>
        <dbReference type="ARBA" id="ARBA00023136"/>
    </source>
</evidence>
<dbReference type="PATRIC" id="fig|84531.8.peg.3590"/>
<evidence type="ECO:0000256" key="13">
    <source>
        <dbReference type="ARBA" id="ARBA00023237"/>
    </source>
</evidence>
<keyword evidence="8" id="KW-0408">Iron</keyword>
<dbReference type="Gene3D" id="2.170.130.10">
    <property type="entry name" value="TonB-dependent receptor, plug domain"/>
    <property type="match status" value="1"/>
</dbReference>
<keyword evidence="11 14" id="KW-0472">Membrane</keyword>
<dbReference type="Pfam" id="PF07715">
    <property type="entry name" value="Plug"/>
    <property type="match status" value="1"/>
</dbReference>
<evidence type="ECO:0000256" key="9">
    <source>
        <dbReference type="ARBA" id="ARBA00023065"/>
    </source>
</evidence>